<dbReference type="EMBL" id="RJKX01000014">
    <property type="protein sequence ID" value="ROP91275.1"/>
    <property type="molecule type" value="Genomic_DNA"/>
</dbReference>
<dbReference type="Proteomes" id="UP000278222">
    <property type="component" value="Unassembled WGS sequence"/>
</dbReference>
<accession>A0A3N1LQ01</accession>
<dbReference type="InterPro" id="IPR000073">
    <property type="entry name" value="AB_hydrolase_1"/>
</dbReference>
<comment type="caution">
    <text evidence="2">The sequence shown here is derived from an EMBL/GenBank/DDBJ whole genome shotgun (WGS) entry which is preliminary data.</text>
</comment>
<dbReference type="InterPro" id="IPR050266">
    <property type="entry name" value="AB_hydrolase_sf"/>
</dbReference>
<proteinExistence type="predicted"/>
<reference evidence="2 3" key="1">
    <citation type="submission" date="2018-11" db="EMBL/GenBank/DDBJ databases">
        <title>Genomic Encyclopedia of Type Strains, Phase IV (KMG-IV): sequencing the most valuable type-strain genomes for metagenomic binning, comparative biology and taxonomic classification.</title>
        <authorList>
            <person name="Goeker M."/>
        </authorList>
    </citation>
    <scope>NUCLEOTIDE SEQUENCE [LARGE SCALE GENOMIC DNA]</scope>
    <source>
        <strain evidence="2 3">DSM 5900</strain>
    </source>
</reference>
<keyword evidence="2" id="KW-0378">Hydrolase</keyword>
<evidence type="ECO:0000313" key="3">
    <source>
        <dbReference type="Proteomes" id="UP000278222"/>
    </source>
</evidence>
<dbReference type="GO" id="GO:0016787">
    <property type="term" value="F:hydrolase activity"/>
    <property type="evidence" value="ECO:0007669"/>
    <property type="project" value="UniProtKB-KW"/>
</dbReference>
<evidence type="ECO:0000313" key="2">
    <source>
        <dbReference type="EMBL" id="ROP91275.1"/>
    </source>
</evidence>
<feature type="domain" description="AB hydrolase-1" evidence="1">
    <location>
        <begin position="26"/>
        <end position="255"/>
    </location>
</feature>
<protein>
    <submittedName>
        <fullName evidence="2">Alpha-beta hydrolase superfamily lysophospholipase</fullName>
    </submittedName>
</protein>
<dbReference type="Gene3D" id="3.40.50.1820">
    <property type="entry name" value="alpha/beta hydrolase"/>
    <property type="match status" value="1"/>
</dbReference>
<name>A0A3N1LQ01_9PROT</name>
<dbReference type="RefSeq" id="WP_123691021.1">
    <property type="nucleotide sequence ID" value="NZ_AP019700.1"/>
</dbReference>
<dbReference type="PANTHER" id="PTHR43798">
    <property type="entry name" value="MONOACYLGLYCEROL LIPASE"/>
    <property type="match status" value="1"/>
</dbReference>
<sequence>MDLLVDGRRVFAATGGKPFDPARAPVLLLHGAGMDHTAWGLQTRWLAHHGRSVLAVDLPGHGRSAGPGLASIPDMGRWVLALLDAAGADRVAIGGHSMGALVALAGVAAAPDRFRALALLGVTPDMPVHPDLVAAARAGGPLAPELMSSWGFGPRAQLGGHRAPGLWMVAGGIRLIGEADPETLATDLEACAAYGGALAAAAAVACPTLLLLGAEDRMTPAGRARPLGQAIAGARTVVLAGAGHMIMTERPDETLSALAEIF</sequence>
<dbReference type="OrthoDB" id="9799612at2"/>
<keyword evidence="3" id="KW-1185">Reference proteome</keyword>
<dbReference type="SUPFAM" id="SSF53474">
    <property type="entry name" value="alpha/beta-Hydrolases"/>
    <property type="match status" value="1"/>
</dbReference>
<evidence type="ECO:0000259" key="1">
    <source>
        <dbReference type="Pfam" id="PF12697"/>
    </source>
</evidence>
<dbReference type="InterPro" id="IPR029058">
    <property type="entry name" value="AB_hydrolase_fold"/>
</dbReference>
<dbReference type="Pfam" id="PF12697">
    <property type="entry name" value="Abhydrolase_6"/>
    <property type="match status" value="1"/>
</dbReference>
<gene>
    <name evidence="2" type="ORF">EDC65_3140</name>
</gene>
<organism evidence="2 3">
    <name type="scientific">Stella humosa</name>
    <dbReference type="NCBI Taxonomy" id="94"/>
    <lineage>
        <taxon>Bacteria</taxon>
        <taxon>Pseudomonadati</taxon>
        <taxon>Pseudomonadota</taxon>
        <taxon>Alphaproteobacteria</taxon>
        <taxon>Rhodospirillales</taxon>
        <taxon>Stellaceae</taxon>
        <taxon>Stella</taxon>
    </lineage>
</organism>
<dbReference type="PRINTS" id="PR00111">
    <property type="entry name" value="ABHYDROLASE"/>
</dbReference>
<dbReference type="AlphaFoldDB" id="A0A3N1LQ01"/>